<evidence type="ECO:0000256" key="1">
    <source>
        <dbReference type="ARBA" id="ARBA00022737"/>
    </source>
</evidence>
<evidence type="ECO:0000313" key="4">
    <source>
        <dbReference type="EMBL" id="RYR58650.1"/>
    </source>
</evidence>
<dbReference type="InterPro" id="IPR002885">
    <property type="entry name" value="PPR_rpt"/>
</dbReference>
<dbReference type="InterPro" id="IPR011990">
    <property type="entry name" value="TPR-like_helical_dom_sf"/>
</dbReference>
<name>A0A445D6L9_ARAHY</name>
<dbReference type="GO" id="GO:0009451">
    <property type="term" value="P:RNA modification"/>
    <property type="evidence" value="ECO:0007669"/>
    <property type="project" value="InterPro"/>
</dbReference>
<evidence type="ECO:0000256" key="2">
    <source>
        <dbReference type="PROSITE-ProRule" id="PRU00708"/>
    </source>
</evidence>
<dbReference type="EMBL" id="SDMP01000005">
    <property type="protein sequence ID" value="RYR58650.1"/>
    <property type="molecule type" value="Genomic_DNA"/>
</dbReference>
<sequence length="246" mass="27281">MNNIVENLLFAEKFAGSDKNKAIVISTAGTPSTIEKFTAVLSPKSILDAQIQIPPLQIPPLQNASASLTLNLHPLHLALAPGRPLPPSNHCLVPPPSFPPTATVCSLTFPPSRCSHRYQPSLPSRSHRNLPPSRSRAATPPPALALFSATIIPVRNPFEVSWTTMLSAYSQAKLPQEALELFWEMRHTEVRLDEVTMVSVISACTNLGDIETRRMVHEYIEQNGFMWMVALCNSLIDMYRKCELIY</sequence>
<accession>A0A445D6L9</accession>
<dbReference type="AlphaFoldDB" id="A0A445D6L9"/>
<dbReference type="InterPro" id="IPR046960">
    <property type="entry name" value="PPR_At4g14850-like_plant"/>
</dbReference>
<dbReference type="GO" id="GO:0003723">
    <property type="term" value="F:RNA binding"/>
    <property type="evidence" value="ECO:0007669"/>
    <property type="project" value="InterPro"/>
</dbReference>
<dbReference type="PANTHER" id="PTHR47926">
    <property type="entry name" value="PENTATRICOPEPTIDE REPEAT-CONTAINING PROTEIN"/>
    <property type="match status" value="1"/>
</dbReference>
<dbReference type="PROSITE" id="PS51375">
    <property type="entry name" value="PPR"/>
    <property type="match status" value="1"/>
</dbReference>
<organism evidence="4 5">
    <name type="scientific">Arachis hypogaea</name>
    <name type="common">Peanut</name>
    <dbReference type="NCBI Taxonomy" id="3818"/>
    <lineage>
        <taxon>Eukaryota</taxon>
        <taxon>Viridiplantae</taxon>
        <taxon>Streptophyta</taxon>
        <taxon>Embryophyta</taxon>
        <taxon>Tracheophyta</taxon>
        <taxon>Spermatophyta</taxon>
        <taxon>Magnoliopsida</taxon>
        <taxon>eudicotyledons</taxon>
        <taxon>Gunneridae</taxon>
        <taxon>Pentapetalae</taxon>
        <taxon>rosids</taxon>
        <taxon>fabids</taxon>
        <taxon>Fabales</taxon>
        <taxon>Fabaceae</taxon>
        <taxon>Papilionoideae</taxon>
        <taxon>50 kb inversion clade</taxon>
        <taxon>dalbergioids sensu lato</taxon>
        <taxon>Dalbergieae</taxon>
        <taxon>Pterocarpus clade</taxon>
        <taxon>Arachis</taxon>
    </lineage>
</organism>
<keyword evidence="1" id="KW-0677">Repeat</keyword>
<dbReference type="STRING" id="3818.A0A445D6L9"/>
<keyword evidence="5" id="KW-1185">Reference proteome</keyword>
<evidence type="ECO:0008006" key="6">
    <source>
        <dbReference type="Google" id="ProtNLM"/>
    </source>
</evidence>
<dbReference type="Gene3D" id="1.25.40.10">
    <property type="entry name" value="Tetratricopeptide repeat domain"/>
    <property type="match status" value="1"/>
</dbReference>
<dbReference type="NCBIfam" id="TIGR00756">
    <property type="entry name" value="PPR"/>
    <property type="match status" value="1"/>
</dbReference>
<gene>
    <name evidence="4" type="ORF">Ahy_A05g024523</name>
</gene>
<evidence type="ECO:0000313" key="5">
    <source>
        <dbReference type="Proteomes" id="UP000289738"/>
    </source>
</evidence>
<comment type="caution">
    <text evidence="4">The sequence shown here is derived from an EMBL/GenBank/DDBJ whole genome shotgun (WGS) entry which is preliminary data.</text>
</comment>
<feature type="repeat" description="PPR" evidence="2">
    <location>
        <begin position="158"/>
        <end position="192"/>
    </location>
</feature>
<proteinExistence type="predicted"/>
<evidence type="ECO:0000256" key="3">
    <source>
        <dbReference type="SAM" id="MobiDB-lite"/>
    </source>
</evidence>
<dbReference type="Pfam" id="PF13041">
    <property type="entry name" value="PPR_2"/>
    <property type="match status" value="1"/>
</dbReference>
<protein>
    <recommendedName>
        <fullName evidence="6">Pentatricopeptide repeat-containing protein</fullName>
    </recommendedName>
</protein>
<dbReference type="Proteomes" id="UP000289738">
    <property type="component" value="Chromosome A05"/>
</dbReference>
<reference evidence="4 5" key="1">
    <citation type="submission" date="2019-01" db="EMBL/GenBank/DDBJ databases">
        <title>Sequencing of cultivated peanut Arachis hypogaea provides insights into genome evolution and oil improvement.</title>
        <authorList>
            <person name="Chen X."/>
        </authorList>
    </citation>
    <scope>NUCLEOTIDE SEQUENCE [LARGE SCALE GENOMIC DNA]</scope>
    <source>
        <strain evidence="5">cv. Fuhuasheng</strain>
        <tissue evidence="4">Leaves</tissue>
    </source>
</reference>
<feature type="region of interest" description="Disordered" evidence="3">
    <location>
        <begin position="117"/>
        <end position="138"/>
    </location>
</feature>